<protein>
    <submittedName>
        <fullName evidence="3">Uncharacterized protein</fullName>
    </submittedName>
</protein>
<proteinExistence type="predicted"/>
<dbReference type="Proteomes" id="UP000823941">
    <property type="component" value="Chromosome 8"/>
</dbReference>
<sequence length="177" mass="20285">MCYIFNCCNCLTSILQRCAKYLMVVWVILMVALMVAVTLGVGVSYGYNLYISESISKGLQNKRGAHTAPWGGRRMQMDNNYFDEDMSNVEGVDHTTMSMDKQRERLSYMLQRLSASNRQNKTNDDIKKTTDKASAGFTTHRKINEVLIVTTAGYDDEQVEPRDKDEEQWLPQGQQEF</sequence>
<dbReference type="EMBL" id="JAHIBW010000008">
    <property type="protein sequence ID" value="KAG7308496.1"/>
    <property type="molecule type" value="Genomic_DNA"/>
</dbReference>
<comment type="caution">
    <text evidence="3">The sequence shown here is derived from an EMBL/GenBank/DDBJ whole genome shotgun (WGS) entry which is preliminary data.</text>
</comment>
<reference evidence="3 4" key="1">
    <citation type="submission" date="2021-06" db="EMBL/GenBank/DDBJ databases">
        <title>A haploid diamondback moth (Plutella xylostella L.) genome assembly resolves 31 chromosomes and identifies a diamide resistance mutation.</title>
        <authorList>
            <person name="Ward C.M."/>
            <person name="Perry K.D."/>
            <person name="Baker G."/>
            <person name="Powis K."/>
            <person name="Heckel D.G."/>
            <person name="Baxter S.W."/>
        </authorList>
    </citation>
    <scope>NUCLEOTIDE SEQUENCE [LARGE SCALE GENOMIC DNA]</scope>
    <source>
        <strain evidence="3 4">LV</strain>
        <tissue evidence="3">Single pupa</tissue>
    </source>
</reference>
<keyword evidence="2" id="KW-1133">Transmembrane helix</keyword>
<organism evidence="3 4">
    <name type="scientific">Plutella xylostella</name>
    <name type="common">Diamondback moth</name>
    <name type="synonym">Plutella maculipennis</name>
    <dbReference type="NCBI Taxonomy" id="51655"/>
    <lineage>
        <taxon>Eukaryota</taxon>
        <taxon>Metazoa</taxon>
        <taxon>Ecdysozoa</taxon>
        <taxon>Arthropoda</taxon>
        <taxon>Hexapoda</taxon>
        <taxon>Insecta</taxon>
        <taxon>Pterygota</taxon>
        <taxon>Neoptera</taxon>
        <taxon>Endopterygota</taxon>
        <taxon>Lepidoptera</taxon>
        <taxon>Glossata</taxon>
        <taxon>Ditrysia</taxon>
        <taxon>Yponomeutoidea</taxon>
        <taxon>Plutellidae</taxon>
        <taxon>Plutella</taxon>
    </lineage>
</organism>
<feature type="transmembrane region" description="Helical" evidence="2">
    <location>
        <begin position="21"/>
        <end position="47"/>
    </location>
</feature>
<accession>A0ABQ7QU06</accession>
<keyword evidence="2" id="KW-0812">Transmembrane</keyword>
<gene>
    <name evidence="3" type="ORF">JYU34_005706</name>
</gene>
<evidence type="ECO:0000256" key="1">
    <source>
        <dbReference type="SAM" id="MobiDB-lite"/>
    </source>
</evidence>
<evidence type="ECO:0000256" key="2">
    <source>
        <dbReference type="SAM" id="Phobius"/>
    </source>
</evidence>
<feature type="region of interest" description="Disordered" evidence="1">
    <location>
        <begin position="153"/>
        <end position="177"/>
    </location>
</feature>
<evidence type="ECO:0000313" key="4">
    <source>
        <dbReference type="Proteomes" id="UP000823941"/>
    </source>
</evidence>
<keyword evidence="2" id="KW-0472">Membrane</keyword>
<name>A0ABQ7QU06_PLUXY</name>
<evidence type="ECO:0000313" key="3">
    <source>
        <dbReference type="EMBL" id="KAG7308496.1"/>
    </source>
</evidence>
<keyword evidence="4" id="KW-1185">Reference proteome</keyword>